<dbReference type="OrthoDB" id="3235026at2759"/>
<dbReference type="Gene3D" id="3.80.10.10">
    <property type="entry name" value="Ribonuclease Inhibitor"/>
    <property type="match status" value="1"/>
</dbReference>
<reference evidence="2" key="1">
    <citation type="journal article" date="2012" name="Science">
        <title>The Paleozoic origin of enzymatic lignin decomposition reconstructed from 31 fungal genomes.</title>
        <authorList>
            <person name="Floudas D."/>
            <person name="Binder M."/>
            <person name="Riley R."/>
            <person name="Barry K."/>
            <person name="Blanchette R.A."/>
            <person name="Henrissat B."/>
            <person name="Martinez A.T."/>
            <person name="Otillar R."/>
            <person name="Spatafora J.W."/>
            <person name="Yadav J.S."/>
            <person name="Aerts A."/>
            <person name="Benoit I."/>
            <person name="Boyd A."/>
            <person name="Carlson A."/>
            <person name="Copeland A."/>
            <person name="Coutinho P.M."/>
            <person name="de Vries R.P."/>
            <person name="Ferreira P."/>
            <person name="Findley K."/>
            <person name="Foster B."/>
            <person name="Gaskell J."/>
            <person name="Glotzer D."/>
            <person name="Gorecki P."/>
            <person name="Heitman J."/>
            <person name="Hesse C."/>
            <person name="Hori C."/>
            <person name="Igarashi K."/>
            <person name="Jurgens J.A."/>
            <person name="Kallen N."/>
            <person name="Kersten P."/>
            <person name="Kohler A."/>
            <person name="Kuees U."/>
            <person name="Kumar T.K.A."/>
            <person name="Kuo A."/>
            <person name="LaButti K."/>
            <person name="Larrondo L.F."/>
            <person name="Lindquist E."/>
            <person name="Ling A."/>
            <person name="Lombard V."/>
            <person name="Lucas S."/>
            <person name="Lundell T."/>
            <person name="Martin R."/>
            <person name="McLaughlin D.J."/>
            <person name="Morgenstern I."/>
            <person name="Morin E."/>
            <person name="Murat C."/>
            <person name="Nagy L.G."/>
            <person name="Nolan M."/>
            <person name="Ohm R.A."/>
            <person name="Patyshakuliyeva A."/>
            <person name="Rokas A."/>
            <person name="Ruiz-Duenas F.J."/>
            <person name="Sabat G."/>
            <person name="Salamov A."/>
            <person name="Samejima M."/>
            <person name="Schmutz J."/>
            <person name="Slot J.C."/>
            <person name="St John F."/>
            <person name="Stenlid J."/>
            <person name="Sun H."/>
            <person name="Sun S."/>
            <person name="Syed K."/>
            <person name="Tsang A."/>
            <person name="Wiebenga A."/>
            <person name="Young D."/>
            <person name="Pisabarro A."/>
            <person name="Eastwood D.C."/>
            <person name="Martin F."/>
            <person name="Cullen D."/>
            <person name="Grigoriev I.V."/>
            <person name="Hibbett D.S."/>
        </authorList>
    </citation>
    <scope>NUCLEOTIDE SEQUENCE [LARGE SCALE GENOMIC DNA]</scope>
    <source>
        <strain evidence="2">RWD-64-598 SS2</strain>
    </source>
</reference>
<accession>A0A5M3MDX4</accession>
<dbReference type="EMBL" id="JH711584">
    <property type="protein sequence ID" value="EIW77196.1"/>
    <property type="molecule type" value="Genomic_DNA"/>
</dbReference>
<dbReference type="GeneID" id="19202177"/>
<dbReference type="InterPro" id="IPR032675">
    <property type="entry name" value="LRR_dom_sf"/>
</dbReference>
<sequence>MANWCSLPTEMQLAVLGQLSLTETRALAYCSRSSYTLTIPTLFANVHLSSFHVLKRFVDNVPVTYGQYIQTLSVNTRVDHSISQNAETHPRTDALIALLDRCPRLSKLTLALDGSLAPHALPAFTRLSCLTALDVEPARREEDAPVSERFVVALARSVPALEHLSLSRITRSAALAHPCSVPLGVPLTEDGDTCYTFDGTVPFENLYLPTLLDLRLRTLRICDTYLGCDAVLPYPSVDFREGKTGTLEQLTLTGSMYVDPSTDDTEPLACAAWLAHVPNSTLSRVDLGCALATPRLLTSPGWVSPVDSPVIPFTPVSPSSTGSAFVFPPVASSRARSGSLAAAREAEVEKEKERLRQQYPAIEHLHLNASRFFPEATALATTLQAVPRVDKLSVADDDFPQEDPQCAMDDLADWCSVLADILPGSGVQHVDMRFGSTGWNWEA</sequence>
<dbReference type="Proteomes" id="UP000053558">
    <property type="component" value="Unassembled WGS sequence"/>
</dbReference>
<evidence type="ECO:0000313" key="1">
    <source>
        <dbReference type="EMBL" id="EIW77196.1"/>
    </source>
</evidence>
<gene>
    <name evidence="1" type="ORF">CONPUDRAFT_146243</name>
</gene>
<evidence type="ECO:0008006" key="3">
    <source>
        <dbReference type="Google" id="ProtNLM"/>
    </source>
</evidence>
<comment type="caution">
    <text evidence="1">The sequence shown here is derived from an EMBL/GenBank/DDBJ whole genome shotgun (WGS) entry which is preliminary data.</text>
</comment>
<keyword evidence="2" id="KW-1185">Reference proteome</keyword>
<organism evidence="1 2">
    <name type="scientific">Coniophora puteana (strain RWD-64-598)</name>
    <name type="common">Brown rot fungus</name>
    <dbReference type="NCBI Taxonomy" id="741705"/>
    <lineage>
        <taxon>Eukaryota</taxon>
        <taxon>Fungi</taxon>
        <taxon>Dikarya</taxon>
        <taxon>Basidiomycota</taxon>
        <taxon>Agaricomycotina</taxon>
        <taxon>Agaricomycetes</taxon>
        <taxon>Agaricomycetidae</taxon>
        <taxon>Boletales</taxon>
        <taxon>Coniophorineae</taxon>
        <taxon>Coniophoraceae</taxon>
        <taxon>Coniophora</taxon>
    </lineage>
</organism>
<proteinExistence type="predicted"/>
<evidence type="ECO:0000313" key="2">
    <source>
        <dbReference type="Proteomes" id="UP000053558"/>
    </source>
</evidence>
<dbReference type="KEGG" id="cput:CONPUDRAFT_146243"/>
<dbReference type="RefSeq" id="XP_007772613.1">
    <property type="nucleotide sequence ID" value="XM_007774423.1"/>
</dbReference>
<protein>
    <recommendedName>
        <fullName evidence="3">F-box domain-containing protein</fullName>
    </recommendedName>
</protein>
<dbReference type="AlphaFoldDB" id="A0A5M3MDX4"/>
<name>A0A5M3MDX4_CONPW</name>